<dbReference type="NCBIfam" id="TIGR00350">
    <property type="entry name" value="lytR_cpsA_psr"/>
    <property type="match status" value="1"/>
</dbReference>
<keyword evidence="7" id="KW-1185">Reference proteome</keyword>
<dbReference type="PANTHER" id="PTHR33392">
    <property type="entry name" value="POLYISOPRENYL-TEICHOIC ACID--PEPTIDOGLYCAN TEICHOIC ACID TRANSFERASE TAGU"/>
    <property type="match status" value="1"/>
</dbReference>
<comment type="caution">
    <text evidence="6">The sequence shown here is derived from an EMBL/GenBank/DDBJ whole genome shotgun (WGS) entry which is preliminary data.</text>
</comment>
<keyword evidence="4" id="KW-0472">Membrane</keyword>
<protein>
    <recommendedName>
        <fullName evidence="5">Cell envelope-related transcriptional attenuator domain-containing protein</fullName>
    </recommendedName>
</protein>
<dbReference type="Gene3D" id="3.40.630.190">
    <property type="entry name" value="LCP protein"/>
    <property type="match status" value="1"/>
</dbReference>
<dbReference type="EMBL" id="BAAADJ010000004">
    <property type="protein sequence ID" value="GAA0316077.1"/>
    <property type="molecule type" value="Genomic_DNA"/>
</dbReference>
<name>A0ABN0VSW5_9BACI</name>
<dbReference type="Pfam" id="PF03816">
    <property type="entry name" value="LytR_cpsA_psr"/>
    <property type="match status" value="1"/>
</dbReference>
<evidence type="ECO:0000256" key="3">
    <source>
        <dbReference type="ARBA" id="ARBA00022968"/>
    </source>
</evidence>
<reference evidence="6 7" key="1">
    <citation type="journal article" date="2019" name="Int. J. Syst. Evol. Microbiol.">
        <title>The Global Catalogue of Microorganisms (GCM) 10K type strain sequencing project: providing services to taxonomists for standard genome sequencing and annotation.</title>
        <authorList>
            <consortium name="The Broad Institute Genomics Platform"/>
            <consortium name="The Broad Institute Genome Sequencing Center for Infectious Disease"/>
            <person name="Wu L."/>
            <person name="Ma J."/>
        </authorList>
    </citation>
    <scope>NUCLEOTIDE SEQUENCE [LARGE SCALE GENOMIC DNA]</scope>
    <source>
        <strain evidence="6 7">JCM 9731</strain>
    </source>
</reference>
<dbReference type="InterPro" id="IPR004474">
    <property type="entry name" value="LytR_CpsA_psr"/>
</dbReference>
<organism evidence="6 7">
    <name type="scientific">Bacillus carboniphilus</name>
    <dbReference type="NCBI Taxonomy" id="86663"/>
    <lineage>
        <taxon>Bacteria</taxon>
        <taxon>Bacillati</taxon>
        <taxon>Bacillota</taxon>
        <taxon>Bacilli</taxon>
        <taxon>Bacillales</taxon>
        <taxon>Bacillaceae</taxon>
        <taxon>Bacillus</taxon>
    </lineage>
</organism>
<sequence>MENNRIDKLVKRKKKKKRWAILLAALLFLVGGAGIMASGFWGSIYQERDPLDEDLKEAIENKKNELGSDSLLTDDQFKEKRKKDGIFTVLLLGVDTDDAKVGRTDTMVVAIVDPKDDEISLVSIPRDMRVELIGRGEWGKINSAYAWGGINMTIATVEHFLEIPIDYYATVDFEGFKSLVDAIGGLEMNVEKDMTFWDRLSKQYVSLQAGQQTLDGTNALHYARYRGDAEGDFGRNRRQQQVIKAIIDQTIDLRNVTNMKEIIDALGDNVRTDIGFTKMVSMASSLKMSGSAVEPIEYKAKPANINGGSYVVIDDAELERLKEVLEDKLKN</sequence>
<accession>A0ABN0VSW5</accession>
<evidence type="ECO:0000313" key="6">
    <source>
        <dbReference type="EMBL" id="GAA0316077.1"/>
    </source>
</evidence>
<dbReference type="InterPro" id="IPR050922">
    <property type="entry name" value="LytR/CpsA/Psr_CW_biosynth"/>
</dbReference>
<keyword evidence="2" id="KW-0812">Transmembrane</keyword>
<dbReference type="Proteomes" id="UP001500782">
    <property type="component" value="Unassembled WGS sequence"/>
</dbReference>
<keyword evidence="4" id="KW-1133">Transmembrane helix</keyword>
<proteinExistence type="inferred from homology"/>
<dbReference type="RefSeq" id="WP_343795761.1">
    <property type="nucleotide sequence ID" value="NZ_BAAADJ010000004.1"/>
</dbReference>
<comment type="similarity">
    <text evidence="1">Belongs to the LytR/CpsA/Psr (LCP) family.</text>
</comment>
<evidence type="ECO:0000313" key="7">
    <source>
        <dbReference type="Proteomes" id="UP001500782"/>
    </source>
</evidence>
<dbReference type="PANTHER" id="PTHR33392:SF6">
    <property type="entry name" value="POLYISOPRENYL-TEICHOIC ACID--PEPTIDOGLYCAN TEICHOIC ACID TRANSFERASE TAGU"/>
    <property type="match status" value="1"/>
</dbReference>
<evidence type="ECO:0000259" key="5">
    <source>
        <dbReference type="Pfam" id="PF03816"/>
    </source>
</evidence>
<evidence type="ECO:0000256" key="4">
    <source>
        <dbReference type="ARBA" id="ARBA00022989"/>
    </source>
</evidence>
<gene>
    <name evidence="6" type="ORF">GCM10008967_03310</name>
</gene>
<evidence type="ECO:0000256" key="2">
    <source>
        <dbReference type="ARBA" id="ARBA00022692"/>
    </source>
</evidence>
<feature type="domain" description="Cell envelope-related transcriptional attenuator" evidence="5">
    <location>
        <begin position="103"/>
        <end position="250"/>
    </location>
</feature>
<keyword evidence="3" id="KW-0735">Signal-anchor</keyword>
<evidence type="ECO:0000256" key="1">
    <source>
        <dbReference type="ARBA" id="ARBA00006068"/>
    </source>
</evidence>